<reference evidence="1 2" key="1">
    <citation type="submission" date="2012-09" db="EMBL/GenBank/DDBJ databases">
        <title>Genome Sequence of Bacillus sp. DW5-4.</title>
        <authorList>
            <person name="Lai Q."/>
            <person name="Liu Y."/>
            <person name="Shao Z."/>
        </authorList>
    </citation>
    <scope>NUCLEOTIDE SEQUENCE [LARGE SCALE GENOMIC DNA]</scope>
    <source>
        <strain evidence="1 2">DW5-4</strain>
    </source>
</reference>
<organism evidence="1 2">
    <name type="scientific">Bacillus zhangzhouensis</name>
    <dbReference type="NCBI Taxonomy" id="1178540"/>
    <lineage>
        <taxon>Bacteria</taxon>
        <taxon>Bacillati</taxon>
        <taxon>Bacillota</taxon>
        <taxon>Bacilli</taxon>
        <taxon>Bacillales</taxon>
        <taxon>Bacillaceae</taxon>
        <taxon>Bacillus</taxon>
    </lineage>
</organism>
<dbReference type="OrthoDB" id="2417337at2"/>
<dbReference type="AlphaFoldDB" id="A0A081L8K8"/>
<name>A0A081L8K8_9BACI</name>
<dbReference type="eggNOG" id="COG4903">
    <property type="taxonomic scope" value="Bacteria"/>
</dbReference>
<dbReference type="Proteomes" id="UP000028091">
    <property type="component" value="Unassembled WGS sequence"/>
</dbReference>
<sequence length="192" mass="22348">MSGISETPLDSYVINQTTMAILPVEEGKRVYSKVIERETSFYVELKPLQIIERSCRFFGSSYAGRKAGTYEVTGISHKPPIVIDSSNHLYFFPTCSSNRPQCGWISHKYIHTFQESSLGDTLVTFTNEQTVKLDVSYKSFESQVHRTAYLRMKFQDRLDGGLPKKQEFMLYPKEQQLNLVYDFILRELRNRY</sequence>
<dbReference type="RefSeq" id="WP_034323644.1">
    <property type="nucleotide sequence ID" value="NZ_JOTP01000020.1"/>
</dbReference>
<evidence type="ECO:0000313" key="1">
    <source>
        <dbReference type="EMBL" id="KEP25584.1"/>
    </source>
</evidence>
<proteinExistence type="predicted"/>
<keyword evidence="2" id="KW-1185">Reference proteome</keyword>
<accession>A0A081L8K8</accession>
<dbReference type="InterPro" id="IPR010461">
    <property type="entry name" value="ComK"/>
</dbReference>
<dbReference type="Pfam" id="PF06338">
    <property type="entry name" value="ComK"/>
    <property type="match status" value="1"/>
</dbReference>
<comment type="caution">
    <text evidence="1">The sequence shown here is derived from an EMBL/GenBank/DDBJ whole genome shotgun (WGS) entry which is preliminary data.</text>
</comment>
<dbReference type="GO" id="GO:0030420">
    <property type="term" value="P:establishment of competence for transformation"/>
    <property type="evidence" value="ECO:0007669"/>
    <property type="project" value="InterPro"/>
</dbReference>
<gene>
    <name evidence="1" type="ORF">BA70_08210</name>
</gene>
<dbReference type="PIRSF" id="PIRSF011560">
    <property type="entry name" value="ComK"/>
    <property type="match status" value="1"/>
</dbReference>
<protein>
    <submittedName>
        <fullName evidence="1">Competence protein</fullName>
    </submittedName>
</protein>
<evidence type="ECO:0000313" key="2">
    <source>
        <dbReference type="Proteomes" id="UP000028091"/>
    </source>
</evidence>
<dbReference type="EMBL" id="JOTP01000020">
    <property type="protein sequence ID" value="KEP25584.1"/>
    <property type="molecule type" value="Genomic_DNA"/>
</dbReference>